<name>A0ACC0GE79_9ERIC</name>
<gene>
    <name evidence="1" type="ORF">LOK49_LG09G00001</name>
</gene>
<dbReference type="EMBL" id="CM045765">
    <property type="protein sequence ID" value="KAI7999365.1"/>
    <property type="molecule type" value="Genomic_DNA"/>
</dbReference>
<evidence type="ECO:0000313" key="1">
    <source>
        <dbReference type="EMBL" id="KAI7999365.1"/>
    </source>
</evidence>
<sequence length="71" mass="8098">MKTLADIILANLFLQSWRGAEFEEELNVASHNSVFLHFYALILKLACLTAEDLRRRKQWGLAAFDEDGVMG</sequence>
<keyword evidence="2" id="KW-1185">Reference proteome</keyword>
<proteinExistence type="predicted"/>
<reference evidence="1 2" key="1">
    <citation type="journal article" date="2022" name="Plant J.">
        <title>Chromosome-level genome of Camellia lanceoleosa provides a valuable resource for understanding genome evolution and self-incompatibility.</title>
        <authorList>
            <person name="Gong W."/>
            <person name="Xiao S."/>
            <person name="Wang L."/>
            <person name="Liao Z."/>
            <person name="Chang Y."/>
            <person name="Mo W."/>
            <person name="Hu G."/>
            <person name="Li W."/>
            <person name="Zhao G."/>
            <person name="Zhu H."/>
            <person name="Hu X."/>
            <person name="Ji K."/>
            <person name="Xiang X."/>
            <person name="Song Q."/>
            <person name="Yuan D."/>
            <person name="Jin S."/>
            <person name="Zhang L."/>
        </authorList>
    </citation>
    <scope>NUCLEOTIDE SEQUENCE [LARGE SCALE GENOMIC DNA]</scope>
    <source>
        <strain evidence="1">SQ_2022a</strain>
    </source>
</reference>
<organism evidence="1 2">
    <name type="scientific">Camellia lanceoleosa</name>
    <dbReference type="NCBI Taxonomy" id="1840588"/>
    <lineage>
        <taxon>Eukaryota</taxon>
        <taxon>Viridiplantae</taxon>
        <taxon>Streptophyta</taxon>
        <taxon>Embryophyta</taxon>
        <taxon>Tracheophyta</taxon>
        <taxon>Spermatophyta</taxon>
        <taxon>Magnoliopsida</taxon>
        <taxon>eudicotyledons</taxon>
        <taxon>Gunneridae</taxon>
        <taxon>Pentapetalae</taxon>
        <taxon>asterids</taxon>
        <taxon>Ericales</taxon>
        <taxon>Theaceae</taxon>
        <taxon>Camellia</taxon>
    </lineage>
</organism>
<dbReference type="Proteomes" id="UP001060215">
    <property type="component" value="Chromosome 8"/>
</dbReference>
<protein>
    <submittedName>
        <fullName evidence="1">Uncharacterized protein</fullName>
    </submittedName>
</protein>
<evidence type="ECO:0000313" key="2">
    <source>
        <dbReference type="Proteomes" id="UP001060215"/>
    </source>
</evidence>
<comment type="caution">
    <text evidence="1">The sequence shown here is derived from an EMBL/GenBank/DDBJ whole genome shotgun (WGS) entry which is preliminary data.</text>
</comment>
<accession>A0ACC0GE79</accession>